<feature type="coiled-coil region" evidence="1">
    <location>
        <begin position="236"/>
        <end position="274"/>
    </location>
</feature>
<dbReference type="Gene3D" id="1.20.58.60">
    <property type="match status" value="4"/>
</dbReference>
<dbReference type="AlphaFoldDB" id="A0A914QLD3"/>
<dbReference type="SUPFAM" id="SSF46966">
    <property type="entry name" value="Spectrin repeat"/>
    <property type="match status" value="4"/>
</dbReference>
<feature type="coiled-coil region" evidence="1">
    <location>
        <begin position="498"/>
        <end position="622"/>
    </location>
</feature>
<evidence type="ECO:0000313" key="2">
    <source>
        <dbReference type="Proteomes" id="UP000887578"/>
    </source>
</evidence>
<protein>
    <submittedName>
        <fullName evidence="3">Uncharacterized protein</fullName>
    </submittedName>
</protein>
<evidence type="ECO:0000256" key="1">
    <source>
        <dbReference type="SAM" id="Coils"/>
    </source>
</evidence>
<keyword evidence="1" id="KW-0175">Coiled coil</keyword>
<dbReference type="InterPro" id="IPR018159">
    <property type="entry name" value="Spectrin/alpha-actinin"/>
</dbReference>
<sequence>MDNLNNKWRNLEDCVNSRTQDLNAAKSLGSKFNGAQKDFTKKLGELDSAIDDITKAPINSDADIENQNKQIELIEKKLEAELEPLLFELTKLASEIEEITNDPATKSEAKNRSDSAKTAVDELKKKLDSVKKAAASAKSQGEELLTEFDKKLDWIRETQKDFDSLPAVSADPAKLNEQIEDFSSLYQHVLENEGPMVLARAKIADSLQKKPNSMLKRKLESFDEEWKPLLAGVKERYQLMEKAKKLGDELADLEVKIKNDLNDASQKIEEAKSADSNGNEMPDLTPTENLLHSLRPSLDGLLSLAKNLEQIAPGPDAKKLNREAENLVADANNLTKECSNQLKLAKARNDLRNQFEKGVIASQILIENARNNSGLSEQQDSTDSASKPLLSKEKLKLLADDLESNWIRQRRDLDSIANKLKPMIESNEIEEIDDALTGLDMNYNDLKKEFGLASDEMQETESVIGQTSEKGRQLKDEVDELVDRIRELEPIGRDSDTLKQQSNECDAILTEIEDKKQQLEQLAIEWKKLADSGKISGTQMIGPQKEMDQLINKLEQQKTKITKRKGEIEDMVDKINDLTGQATDLIEKLGNFTNDEIFKQPVASELDELRRQQNAVKQLKSENLKPLLDETEAITEQCKDLIRSAGSGIPTTELEGTLKSLGDAINDITSKVEERDRIIDSAIQGLGSYNDAYKALLNWIEEIEDLVSNQKPPSADYKVARAQLQNHDFQLKLIDDKQNSVDGFLAMIGKVEALTNDEKTKAALRAKADDISTRFV</sequence>
<organism evidence="2 3">
    <name type="scientific">Panagrolaimus davidi</name>
    <dbReference type="NCBI Taxonomy" id="227884"/>
    <lineage>
        <taxon>Eukaryota</taxon>
        <taxon>Metazoa</taxon>
        <taxon>Ecdysozoa</taxon>
        <taxon>Nematoda</taxon>
        <taxon>Chromadorea</taxon>
        <taxon>Rhabditida</taxon>
        <taxon>Tylenchina</taxon>
        <taxon>Panagrolaimomorpha</taxon>
        <taxon>Panagrolaimoidea</taxon>
        <taxon>Panagrolaimidae</taxon>
        <taxon>Panagrolaimus</taxon>
    </lineage>
</organism>
<name>A0A914QLD3_9BILA</name>
<proteinExistence type="predicted"/>
<dbReference type="WBParaSite" id="PDA_v2.g30519.t1">
    <property type="protein sequence ID" value="PDA_v2.g30519.t1"/>
    <property type="gene ID" value="PDA_v2.g30519"/>
</dbReference>
<accession>A0A914QLD3</accession>
<dbReference type="SMART" id="SM00150">
    <property type="entry name" value="SPEC"/>
    <property type="match status" value="3"/>
</dbReference>
<feature type="coiled-coil region" evidence="1">
    <location>
        <begin position="106"/>
        <end position="140"/>
    </location>
</feature>
<reference evidence="3" key="1">
    <citation type="submission" date="2022-11" db="UniProtKB">
        <authorList>
            <consortium name="WormBaseParasite"/>
        </authorList>
    </citation>
    <scope>IDENTIFICATION</scope>
</reference>
<evidence type="ECO:0000313" key="3">
    <source>
        <dbReference type="WBParaSite" id="PDA_v2.g30519.t1"/>
    </source>
</evidence>
<keyword evidence="2" id="KW-1185">Reference proteome</keyword>
<dbReference type="Proteomes" id="UP000887578">
    <property type="component" value="Unplaced"/>
</dbReference>